<evidence type="ECO:0000256" key="4">
    <source>
        <dbReference type="PIRNR" id="PIRNR002190"/>
    </source>
</evidence>
<gene>
    <name evidence="6" type="ORF">PPERSA_10365</name>
</gene>
<dbReference type="GO" id="GO:0005840">
    <property type="term" value="C:ribosome"/>
    <property type="evidence" value="ECO:0007669"/>
    <property type="project" value="UniProtKB-KW"/>
</dbReference>
<evidence type="ECO:0000256" key="2">
    <source>
        <dbReference type="ARBA" id="ARBA00022980"/>
    </source>
</evidence>
<dbReference type="Gene3D" id="3.10.20.10">
    <property type="match status" value="2"/>
</dbReference>
<dbReference type="SUPFAM" id="SSF160374">
    <property type="entry name" value="RplX-like"/>
    <property type="match status" value="1"/>
</dbReference>
<dbReference type="FunCoup" id="A0A0V0QNM1">
    <property type="interactions" value="403"/>
</dbReference>
<comment type="caution">
    <text evidence="6">The sequence shown here is derived from an EMBL/GenBank/DDBJ whole genome shotgun (WGS) entry which is preliminary data.</text>
</comment>
<sequence length="194" mass="22514">MVKQTRAAQEPVDQTLQQKIRTYLVSARRLPSEQEPNPKVIQMRVFGRNQVCAQTKFWYQMRKLNKLKKAAGEIISVQEIYERNTSSVKTYGIVLKYQSRTAMHNMYKEYRDVSLNGAMSQLFAEMAGNHRADPNTIHIIRTVVVTAAEDIKRAKSNQYRDSSIKFPIVKTLPRASEKRFKSTFKANRPRLFQA</sequence>
<organism evidence="6 7">
    <name type="scientific">Pseudocohnilembus persalinus</name>
    <name type="common">Ciliate</name>
    <dbReference type="NCBI Taxonomy" id="266149"/>
    <lineage>
        <taxon>Eukaryota</taxon>
        <taxon>Sar</taxon>
        <taxon>Alveolata</taxon>
        <taxon>Ciliophora</taxon>
        <taxon>Intramacronucleata</taxon>
        <taxon>Oligohymenophorea</taxon>
        <taxon>Scuticociliatia</taxon>
        <taxon>Philasterida</taxon>
        <taxon>Pseudocohnilembidae</taxon>
        <taxon>Pseudocohnilembus</taxon>
    </lineage>
</organism>
<dbReference type="InterPro" id="IPR021138">
    <property type="entry name" value="Ribosomal_eL20_eukaryotes"/>
</dbReference>
<comment type="similarity">
    <text evidence="1 4">Belongs to the eukaryotic ribosomal protein eL20 family.</text>
</comment>
<feature type="domain" description="Large ribosomal subunit protein eL20" evidence="5">
    <location>
        <begin position="21"/>
        <end position="141"/>
    </location>
</feature>
<dbReference type="GO" id="GO:0003735">
    <property type="term" value="F:structural constituent of ribosome"/>
    <property type="evidence" value="ECO:0007669"/>
    <property type="project" value="InterPro"/>
</dbReference>
<keyword evidence="7" id="KW-1185">Reference proteome</keyword>
<dbReference type="EMBL" id="LDAU01000128">
    <property type="protein sequence ID" value="KRX03681.1"/>
    <property type="molecule type" value="Genomic_DNA"/>
</dbReference>
<dbReference type="PIRSF" id="PIRSF002190">
    <property type="entry name" value="Ribosomal_L18a"/>
    <property type="match status" value="1"/>
</dbReference>
<evidence type="ECO:0000256" key="1">
    <source>
        <dbReference type="ARBA" id="ARBA00009362"/>
    </source>
</evidence>
<dbReference type="InterPro" id="IPR023573">
    <property type="entry name" value="Ribosomal_eL20_dom"/>
</dbReference>
<reference evidence="6 7" key="1">
    <citation type="journal article" date="2015" name="Sci. Rep.">
        <title>Genome of the facultative scuticociliatosis pathogen Pseudocohnilembus persalinus provides insight into its virulence through horizontal gene transfer.</title>
        <authorList>
            <person name="Xiong J."/>
            <person name="Wang G."/>
            <person name="Cheng J."/>
            <person name="Tian M."/>
            <person name="Pan X."/>
            <person name="Warren A."/>
            <person name="Jiang C."/>
            <person name="Yuan D."/>
            <person name="Miao W."/>
        </authorList>
    </citation>
    <scope>NUCLEOTIDE SEQUENCE [LARGE SCALE GENOMIC DNA]</scope>
    <source>
        <strain evidence="6">36N120E</strain>
    </source>
</reference>
<evidence type="ECO:0000313" key="7">
    <source>
        <dbReference type="Proteomes" id="UP000054937"/>
    </source>
</evidence>
<evidence type="ECO:0000313" key="6">
    <source>
        <dbReference type="EMBL" id="KRX03681.1"/>
    </source>
</evidence>
<dbReference type="OrthoDB" id="303909at2759"/>
<dbReference type="GO" id="GO:1990904">
    <property type="term" value="C:ribonucleoprotein complex"/>
    <property type="evidence" value="ECO:0007669"/>
    <property type="project" value="UniProtKB-KW"/>
</dbReference>
<keyword evidence="3 4" id="KW-0687">Ribonucleoprotein</keyword>
<dbReference type="Pfam" id="PF01775">
    <property type="entry name" value="Ribosomal_L18A"/>
    <property type="match status" value="1"/>
</dbReference>
<evidence type="ECO:0000256" key="3">
    <source>
        <dbReference type="ARBA" id="ARBA00023274"/>
    </source>
</evidence>
<dbReference type="HAMAP" id="MF_00273">
    <property type="entry name" value="Ribosomal_eL20"/>
    <property type="match status" value="1"/>
</dbReference>
<protein>
    <recommendedName>
        <fullName evidence="4">60S ribosomal protein L18a</fullName>
    </recommendedName>
</protein>
<dbReference type="InParanoid" id="A0A0V0QNM1"/>
<evidence type="ECO:0000259" key="5">
    <source>
        <dbReference type="Pfam" id="PF01775"/>
    </source>
</evidence>
<dbReference type="OMA" id="TIHIIRT"/>
<accession>A0A0V0QNM1</accession>
<dbReference type="Proteomes" id="UP000054937">
    <property type="component" value="Unassembled WGS sequence"/>
</dbReference>
<proteinExistence type="inferred from homology"/>
<dbReference type="FunFam" id="3.10.20.10:FF:000001">
    <property type="entry name" value="60S ribosomal protein L18a"/>
    <property type="match status" value="1"/>
</dbReference>
<name>A0A0V0QNM1_PSEPJ</name>
<keyword evidence="2 4" id="KW-0689">Ribosomal protein</keyword>
<dbReference type="GO" id="GO:0006412">
    <property type="term" value="P:translation"/>
    <property type="evidence" value="ECO:0007669"/>
    <property type="project" value="InterPro"/>
</dbReference>
<dbReference type="InterPro" id="IPR028877">
    <property type="entry name" value="Ribosomal_eL20"/>
</dbReference>
<dbReference type="AlphaFoldDB" id="A0A0V0QNM1"/>
<dbReference type="PANTHER" id="PTHR10052">
    <property type="entry name" value="60S RIBOSOMAL PROTEIN L18A"/>
    <property type="match status" value="1"/>
</dbReference>